<dbReference type="InterPro" id="IPR010055">
    <property type="entry name" value="T2SS_protein-GspJ"/>
</dbReference>
<evidence type="ECO:0000256" key="5">
    <source>
        <dbReference type="ARBA" id="ARBA00022481"/>
    </source>
</evidence>
<feature type="compositionally biased region" description="Acidic residues" evidence="10">
    <location>
        <begin position="230"/>
        <end position="242"/>
    </location>
</feature>
<comment type="subcellular location">
    <subcellularLocation>
        <location evidence="1">Cell inner membrane</location>
        <topology evidence="1">Single-pass membrane protein</topology>
    </subcellularLocation>
</comment>
<gene>
    <name evidence="12" type="primary">gspJ</name>
    <name evidence="12" type="ORF">J1N51_08840</name>
</gene>
<comment type="similarity">
    <text evidence="2">Belongs to the GSP J family.</text>
</comment>
<keyword evidence="8 11" id="KW-1133">Transmembrane helix</keyword>
<accession>A0A975D994</accession>
<feature type="compositionally biased region" description="Polar residues" evidence="10">
    <location>
        <begin position="217"/>
        <end position="226"/>
    </location>
</feature>
<evidence type="ECO:0000256" key="6">
    <source>
        <dbReference type="ARBA" id="ARBA00022519"/>
    </source>
</evidence>
<dbReference type="Gene3D" id="3.10.610.10">
    <property type="entry name" value="GSPII I/J protein-like"/>
    <property type="match status" value="1"/>
</dbReference>
<evidence type="ECO:0000313" key="13">
    <source>
        <dbReference type="Proteomes" id="UP000682739"/>
    </source>
</evidence>
<evidence type="ECO:0000256" key="9">
    <source>
        <dbReference type="ARBA" id="ARBA00023136"/>
    </source>
</evidence>
<keyword evidence="7 11" id="KW-0812">Transmembrane</keyword>
<dbReference type="InterPro" id="IPR012902">
    <property type="entry name" value="N_methyl_site"/>
</dbReference>
<keyword evidence="4" id="KW-1003">Cell membrane</keyword>
<keyword evidence="13" id="KW-1185">Reference proteome</keyword>
<feature type="transmembrane region" description="Helical" evidence="11">
    <location>
        <begin position="20"/>
        <end position="42"/>
    </location>
</feature>
<evidence type="ECO:0000256" key="11">
    <source>
        <dbReference type="SAM" id="Phobius"/>
    </source>
</evidence>
<keyword evidence="9 11" id="KW-0472">Membrane</keyword>
<evidence type="ECO:0000256" key="1">
    <source>
        <dbReference type="ARBA" id="ARBA00004377"/>
    </source>
</evidence>
<feature type="region of interest" description="Disordered" evidence="10">
    <location>
        <begin position="216"/>
        <end position="248"/>
    </location>
</feature>
<dbReference type="InterPro" id="IPR045584">
    <property type="entry name" value="Pilin-like"/>
</dbReference>
<dbReference type="GO" id="GO:0015627">
    <property type="term" value="C:type II protein secretion system complex"/>
    <property type="evidence" value="ECO:0007669"/>
    <property type="project" value="InterPro"/>
</dbReference>
<dbReference type="EMBL" id="CP072110">
    <property type="protein sequence ID" value="QTH62872.1"/>
    <property type="molecule type" value="Genomic_DNA"/>
</dbReference>
<dbReference type="Proteomes" id="UP000682739">
    <property type="component" value="Chromosome"/>
</dbReference>
<dbReference type="PROSITE" id="PS00409">
    <property type="entry name" value="PROKAR_NTER_METHYL"/>
    <property type="match status" value="1"/>
</dbReference>
<dbReference type="Pfam" id="PF11612">
    <property type="entry name" value="T2SSJ"/>
    <property type="match status" value="1"/>
</dbReference>
<evidence type="ECO:0000256" key="4">
    <source>
        <dbReference type="ARBA" id="ARBA00022475"/>
    </source>
</evidence>
<evidence type="ECO:0000256" key="2">
    <source>
        <dbReference type="ARBA" id="ARBA00011084"/>
    </source>
</evidence>
<protein>
    <recommendedName>
        <fullName evidence="3">Type II secretion system protein J</fullName>
    </recommendedName>
</protein>
<dbReference type="InterPro" id="IPR051621">
    <property type="entry name" value="T2SS_protein_J"/>
</dbReference>
<dbReference type="PANTHER" id="PTHR39583:SF2">
    <property type="entry name" value="TYPE II SECRETION SYSTEM PROTEIN J"/>
    <property type="match status" value="1"/>
</dbReference>
<dbReference type="NCBIfam" id="TIGR02532">
    <property type="entry name" value="IV_pilin_GFxxxE"/>
    <property type="match status" value="1"/>
</dbReference>
<dbReference type="GO" id="GO:0005886">
    <property type="term" value="C:plasma membrane"/>
    <property type="evidence" value="ECO:0007669"/>
    <property type="project" value="UniProtKB-SubCell"/>
</dbReference>
<dbReference type="Pfam" id="PF07963">
    <property type="entry name" value="N_methyl"/>
    <property type="match status" value="1"/>
</dbReference>
<evidence type="ECO:0000256" key="10">
    <source>
        <dbReference type="SAM" id="MobiDB-lite"/>
    </source>
</evidence>
<dbReference type="PANTHER" id="PTHR39583">
    <property type="entry name" value="TYPE II SECRETION SYSTEM PROTEIN J-RELATED"/>
    <property type="match status" value="1"/>
</dbReference>
<dbReference type="GO" id="GO:0015628">
    <property type="term" value="P:protein secretion by the type II secretion system"/>
    <property type="evidence" value="ECO:0007669"/>
    <property type="project" value="InterPro"/>
</dbReference>
<keyword evidence="6" id="KW-0997">Cell inner membrane</keyword>
<dbReference type="RefSeq" id="WP_208830487.1">
    <property type="nucleotide sequence ID" value="NZ_CP072110.1"/>
</dbReference>
<dbReference type="AlphaFoldDB" id="A0A975D994"/>
<evidence type="ECO:0000256" key="7">
    <source>
        <dbReference type="ARBA" id="ARBA00022692"/>
    </source>
</evidence>
<evidence type="ECO:0000313" key="12">
    <source>
        <dbReference type="EMBL" id="QTH62872.1"/>
    </source>
</evidence>
<dbReference type="NCBIfam" id="TIGR01711">
    <property type="entry name" value="gspJ"/>
    <property type="match status" value="1"/>
</dbReference>
<dbReference type="SUPFAM" id="SSF54523">
    <property type="entry name" value="Pili subunits"/>
    <property type="match status" value="1"/>
</dbReference>
<keyword evidence="5" id="KW-0488">Methylation</keyword>
<evidence type="ECO:0000256" key="8">
    <source>
        <dbReference type="ARBA" id="ARBA00022989"/>
    </source>
</evidence>
<reference evidence="12" key="1">
    <citation type="submission" date="2021-03" db="EMBL/GenBank/DDBJ databases">
        <title>Description of Psychrosphaera ytuae sp. nov. isolated from deep sea sediment of South China Sea.</title>
        <authorList>
            <person name="Zhang J."/>
            <person name="Xu X.-D."/>
        </authorList>
    </citation>
    <scope>NUCLEOTIDE SEQUENCE</scope>
    <source>
        <strain evidence="12">MTZ26</strain>
    </source>
</reference>
<evidence type="ECO:0000256" key="3">
    <source>
        <dbReference type="ARBA" id="ARBA00021539"/>
    </source>
</evidence>
<dbReference type="KEGG" id="psym:J1N51_08840"/>
<sequence length="248" mass="27977">MSLTTNEQLVNTPNKSAGFTLIELLLSLAIFGMLGMATYSVLNNTIKGKEAIEYQTDQLVALQRGMLFIENDLRQIAQRKVRIGGEEPSQQYFIATPYLFDSDDLGFAFVRDGWTNPAMMLPRSEMQVVAYRVRESVLERLYFNFVDADVGVEPRVQPILEGVSELELSYRFKVTNEDNWQTEIEDNALPKLIKLAFVTEAFGRIERVFEVIEKTQAVAQPSNQPGQSPESDDDAQDSDDSSEQVSES</sequence>
<organism evidence="12 13">
    <name type="scientific">Psychrosphaera ytuae</name>
    <dbReference type="NCBI Taxonomy" id="2820710"/>
    <lineage>
        <taxon>Bacteria</taxon>
        <taxon>Pseudomonadati</taxon>
        <taxon>Pseudomonadota</taxon>
        <taxon>Gammaproteobacteria</taxon>
        <taxon>Alteromonadales</taxon>
        <taxon>Pseudoalteromonadaceae</taxon>
        <taxon>Psychrosphaera</taxon>
    </lineage>
</organism>
<name>A0A975D994_9GAMM</name>
<proteinExistence type="inferred from homology"/>